<dbReference type="RefSeq" id="XP_045554681.1">
    <property type="nucleotide sequence ID" value="XM_045698725.1"/>
</dbReference>
<comment type="similarity">
    <text evidence="4">Belongs to the cingulin family.</text>
</comment>
<evidence type="ECO:0000313" key="10">
    <source>
        <dbReference type="RefSeq" id="XP_045554676.1"/>
    </source>
</evidence>
<dbReference type="GeneID" id="106575505"/>
<dbReference type="PANTHER" id="PTHR46349">
    <property type="entry name" value="CINGULIN-LIKE PROTEIN 1-RELATED"/>
    <property type="match status" value="1"/>
</dbReference>
<comment type="subcellular location">
    <subcellularLocation>
        <location evidence="1">Cell junction</location>
        <location evidence="1">Tight junction</location>
    </subcellularLocation>
</comment>
<keyword evidence="9" id="KW-1185">Reference proteome</keyword>
<evidence type="ECO:0000256" key="4">
    <source>
        <dbReference type="ARBA" id="ARBA00038467"/>
    </source>
</evidence>
<gene>
    <name evidence="10 11" type="primary">LOC106575505</name>
</gene>
<proteinExistence type="inferred from homology"/>
<name>A0ABM3D789_SALSA</name>
<feature type="compositionally biased region" description="Pro residues" evidence="7">
    <location>
        <begin position="228"/>
        <end position="261"/>
    </location>
</feature>
<keyword evidence="2" id="KW-0796">Tight junction</keyword>
<evidence type="ECO:0000256" key="5">
    <source>
        <dbReference type="ARBA" id="ARBA00044075"/>
    </source>
</evidence>
<dbReference type="InterPro" id="IPR002928">
    <property type="entry name" value="Myosin_tail"/>
</dbReference>
<feature type="compositionally biased region" description="Polar residues" evidence="7">
    <location>
        <begin position="800"/>
        <end position="812"/>
    </location>
</feature>
<organism evidence="9 10">
    <name type="scientific">Salmo salar</name>
    <name type="common">Atlantic salmon</name>
    <dbReference type="NCBI Taxonomy" id="8030"/>
    <lineage>
        <taxon>Eukaryota</taxon>
        <taxon>Metazoa</taxon>
        <taxon>Chordata</taxon>
        <taxon>Craniata</taxon>
        <taxon>Vertebrata</taxon>
        <taxon>Euteleostomi</taxon>
        <taxon>Actinopterygii</taxon>
        <taxon>Neopterygii</taxon>
        <taxon>Teleostei</taxon>
        <taxon>Protacanthopterygii</taxon>
        <taxon>Salmoniformes</taxon>
        <taxon>Salmonidae</taxon>
        <taxon>Salmoninae</taxon>
        <taxon>Salmo</taxon>
    </lineage>
</organism>
<sequence>MCSTNTCIPSSEAGRLVWHRSQSMSTPSGRKSPVDYGVQIRFINDSGGGLPSTQLRSKPPSTSKYGVAVRVQGIAGQPYVVMKDGGPKGDSYGVQLRTHYPPGYGSLPRRGDREEGGGEGGGGQGGALRRAQSHGSLLESEGGGGFGRPPGDGRSGSYGNLDGGIGVAEERTDRGVREGGMGRNIMCGSYQSGLNGSLGRGGGSQYAPDLHPSQTEQPPLTMAHPHPQSLPYPAQPHPQSLPYPAQPHPQSLPYPAQPHPQTPVNRLISRFDGSSSTREQQRGRSPVAEDPRDTISPSLAPNPYSSSSPSLTPNPYSSSSPSLTPNPYSSPPSSTHSSLGRGQGSVSKATPHPANQRAPPGRFVAVETPSANRTDPLVTPDLLLQSSEVTREEEQVMQTIYSVLREGTSESDSVIRHKVRVIFQKIQGLKPSESSGEEWRREKRDLERKMMELQTSLQEERRGSVGSSDPVLKAELESCLDENMQLQETVDRTKTELHQTHSELSQLRMARESAESRVREMEDRLVELQEELRTENGNKTDLVMCQASLSEVSMLKQKLEDSLRQRERELTALKGALKDEVATHDKEIETLREQYSTDMERLRSTMEQVSQSQAGIESERLRVNASVRTLQQQLEDCRDESGHWMAQFHSTRDELRTTKQEMLQARLEKEELEEELNEVQERVNTMKQQIPDPSHTHTLNQELQSLRADLQQAQSEAEKKRVELDKKVMEVISLKKTNQEQEAELKYEMDRLRGQSNRAKEDLAKAQERTKQLPDPSVLSGLQSELTDARGERDRLGEKLSSTEQELQSNTERLARTQTELNALRDSQQEQEAANTRLREKLSRLESQLASSASESSEAELSLQAELRGLRQELDEARRGASRLGQDHRQLSLRLEEREKERDQLTQTNTQLEEQRRQQERSLDKLNKEFESLSQSSGEEVQVLRAQLEEQRERSRRETQEVQRQGNDRLVELERSQTSLKRLEEEASRQKKELLSVVEERDNVQLDKELLTNRLHHLEAELENSRSSLTDKSRELRSTEDKMKRLELELEEEKGSVELLTDRVTRTRDQMEQLRSELMQERSSRQDLELDKNALERHMKELKTRVSDMEGQSRSSVGVAQLESKVHELEERLHSEDREKNSMLSSQRRLEKKLKELNFTLEEERQQHTEQRDQLSLRVKALKRQVDEGETEVERMEGLRRKAQREMEEQMELKEALQGRVTALETELKRKVQQAQRQALDSSALSSDEDDEGLYDPSSITSILTGSNLHTSSC</sequence>
<keyword evidence="2" id="KW-0965">Cell junction</keyword>
<feature type="compositionally biased region" description="Basic and acidic residues" evidence="7">
    <location>
        <begin position="787"/>
        <end position="798"/>
    </location>
</feature>
<evidence type="ECO:0000256" key="3">
    <source>
        <dbReference type="ARBA" id="ARBA00023054"/>
    </source>
</evidence>
<evidence type="ECO:0000259" key="8">
    <source>
        <dbReference type="Pfam" id="PF01576"/>
    </source>
</evidence>
<feature type="compositionally biased region" description="Polar residues" evidence="7">
    <location>
        <begin position="1258"/>
        <end position="1274"/>
    </location>
</feature>
<feature type="domain" description="Myosin tail" evidence="8">
    <location>
        <begin position="980"/>
        <end position="1227"/>
    </location>
</feature>
<feature type="compositionally biased region" description="Basic and acidic residues" evidence="7">
    <location>
        <begin position="878"/>
        <end position="904"/>
    </location>
</feature>
<feature type="region of interest" description="Disordered" evidence="7">
    <location>
        <begin position="1234"/>
        <end position="1274"/>
    </location>
</feature>
<feature type="coiled-coil region" evidence="6">
    <location>
        <begin position="436"/>
        <end position="612"/>
    </location>
</feature>
<evidence type="ECO:0000256" key="2">
    <source>
        <dbReference type="ARBA" id="ARBA00022427"/>
    </source>
</evidence>
<feature type="compositionally biased region" description="Basic and acidic residues" evidence="7">
    <location>
        <begin position="168"/>
        <end position="177"/>
    </location>
</feature>
<dbReference type="Pfam" id="PF01576">
    <property type="entry name" value="Myosin_tail_1"/>
    <property type="match status" value="1"/>
</dbReference>
<feature type="compositionally biased region" description="Polar residues" evidence="7">
    <location>
        <begin position="51"/>
        <end position="64"/>
    </location>
</feature>
<feature type="compositionally biased region" description="Low complexity" evidence="7">
    <location>
        <begin position="296"/>
        <end position="338"/>
    </location>
</feature>
<feature type="region of interest" description="Disordered" evidence="7">
    <location>
        <begin position="196"/>
        <end position="361"/>
    </location>
</feature>
<feature type="region of interest" description="Disordered" evidence="7">
    <location>
        <begin position="1130"/>
        <end position="1149"/>
    </location>
</feature>
<feature type="region of interest" description="Disordered" evidence="7">
    <location>
        <begin position="1185"/>
        <end position="1207"/>
    </location>
</feature>
<accession>A0ABM3D789</accession>
<feature type="region of interest" description="Disordered" evidence="7">
    <location>
        <begin position="947"/>
        <end position="969"/>
    </location>
</feature>
<feature type="region of interest" description="Disordered" evidence="7">
    <location>
        <begin position="45"/>
        <end position="64"/>
    </location>
</feature>
<dbReference type="RefSeq" id="XP_045554676.1">
    <property type="nucleotide sequence ID" value="XM_045698720.1"/>
</dbReference>
<reference evidence="10 11" key="1">
    <citation type="submission" date="2025-05" db="UniProtKB">
        <authorList>
            <consortium name="RefSeq"/>
        </authorList>
    </citation>
    <scope>IDENTIFICATION</scope>
</reference>
<dbReference type="PANTHER" id="PTHR46349:SF4">
    <property type="entry name" value="CINGULIN"/>
    <property type="match status" value="1"/>
</dbReference>
<evidence type="ECO:0000256" key="6">
    <source>
        <dbReference type="SAM" id="Coils"/>
    </source>
</evidence>
<feature type="region of interest" description="Disordered" evidence="7">
    <location>
        <begin position="751"/>
        <end position="812"/>
    </location>
</feature>
<protein>
    <recommendedName>
        <fullName evidence="5">Cingulin</fullName>
    </recommendedName>
</protein>
<feature type="compositionally biased region" description="Basic and acidic residues" evidence="7">
    <location>
        <begin position="279"/>
        <end position="293"/>
    </location>
</feature>
<dbReference type="Gene3D" id="1.10.287.1490">
    <property type="match status" value="2"/>
</dbReference>
<evidence type="ECO:0000313" key="9">
    <source>
        <dbReference type="Proteomes" id="UP001652741"/>
    </source>
</evidence>
<feature type="region of interest" description="Disordered" evidence="7">
    <location>
        <begin position="878"/>
        <end position="921"/>
    </location>
</feature>
<feature type="region of interest" description="Disordered" evidence="7">
    <location>
        <begin position="99"/>
        <end position="180"/>
    </location>
</feature>
<evidence type="ECO:0000313" key="11">
    <source>
        <dbReference type="RefSeq" id="XP_045554681.1"/>
    </source>
</evidence>
<evidence type="ECO:0000256" key="1">
    <source>
        <dbReference type="ARBA" id="ARBA00004435"/>
    </source>
</evidence>
<evidence type="ECO:0000256" key="7">
    <source>
        <dbReference type="SAM" id="MobiDB-lite"/>
    </source>
</evidence>
<feature type="compositionally biased region" description="Basic and acidic residues" evidence="7">
    <location>
        <begin position="1130"/>
        <end position="1141"/>
    </location>
</feature>
<keyword evidence="3 6" id="KW-0175">Coiled coil</keyword>
<feature type="compositionally biased region" description="Basic and acidic residues" evidence="7">
    <location>
        <begin position="751"/>
        <end position="772"/>
    </location>
</feature>
<feature type="compositionally biased region" description="Gly residues" evidence="7">
    <location>
        <begin position="141"/>
        <end position="166"/>
    </location>
</feature>
<dbReference type="Proteomes" id="UP001652741">
    <property type="component" value="Chromosome ssa02"/>
</dbReference>